<feature type="domain" description="Aminotransferase-like plant mobile" evidence="2">
    <location>
        <begin position="162"/>
        <end position="248"/>
    </location>
</feature>
<dbReference type="PANTHER" id="PTHR46033">
    <property type="entry name" value="PROTEIN MAIN-LIKE 2"/>
    <property type="match status" value="1"/>
</dbReference>
<feature type="domain" description="Aminotransferase-like plant mobile" evidence="2">
    <location>
        <begin position="258"/>
        <end position="410"/>
    </location>
</feature>
<feature type="compositionally biased region" description="Polar residues" evidence="1">
    <location>
        <begin position="538"/>
        <end position="548"/>
    </location>
</feature>
<accession>A0A843UC54</accession>
<reference evidence="3" key="1">
    <citation type="submission" date="2017-07" db="EMBL/GenBank/DDBJ databases">
        <title>Taro Niue Genome Assembly and Annotation.</title>
        <authorList>
            <person name="Atibalentja N."/>
            <person name="Keating K."/>
            <person name="Fields C.J."/>
        </authorList>
    </citation>
    <scope>NUCLEOTIDE SEQUENCE</scope>
    <source>
        <strain evidence="3">Niue_2</strain>
        <tissue evidence="3">Leaf</tissue>
    </source>
</reference>
<protein>
    <recommendedName>
        <fullName evidence="2">Aminotransferase-like plant mobile domain-containing protein</fullName>
    </recommendedName>
</protein>
<dbReference type="GO" id="GO:0010073">
    <property type="term" value="P:meristem maintenance"/>
    <property type="evidence" value="ECO:0007669"/>
    <property type="project" value="InterPro"/>
</dbReference>
<dbReference type="InterPro" id="IPR019557">
    <property type="entry name" value="AminoTfrase-like_pln_mobile"/>
</dbReference>
<dbReference type="AlphaFoldDB" id="A0A843UC54"/>
<proteinExistence type="predicted"/>
<feature type="region of interest" description="Disordered" evidence="1">
    <location>
        <begin position="483"/>
        <end position="514"/>
    </location>
</feature>
<evidence type="ECO:0000256" key="1">
    <source>
        <dbReference type="SAM" id="MobiDB-lite"/>
    </source>
</evidence>
<sequence length="710" mass="80257">MLRGFLFFGGFFIFGLIFGCSARILYQPPPLRCPGLVFRLSFSGILHSRPMPICGRLLIPGRGLDCNFPFSDQGLHHLLRSLLLQADLFGPLLRDPRTRYELPHGDGRRYNCGCHHGGNPHRNRNPHHGSHIETDVLKCWEHHRSLGAWAVDPRIVEYVQWIRLDWALITALVERWRSETQTFHLRHGEMSITLQDVAILMGLPIDGDVVVGDTTLDWTDACMALLGDVPDTMKRGSVKLSWLRERFAVIAEDASTELWSWERLHVGCPDIAMHPFAQDMPLGHRLYRSELDHQKDYQVRWEPYTADILEMLPAVSRQASHLWLSRVPLISFSIVEMHVPDRVLRQFGRVQHIPGPVDALDRVTRKGRGHIDWARYFAHFVQMWHHRADYIIPPDEETVRIGRGEYMAWYWSITRRYIARPGFNYDMRYEPRDHIERSLVDGMKHLHMMASVGLQDDISDSTQSTFISMQMYIDSVLSHVQRTDSSTSHAGHSEPCAGTPHQPDDAGPSHFSPDVMTVSQYGLYDVGASQILTDEGMTDTQPPQSTVGTYRRQRRHRGSTSTVAQPSQSDLLGETLDSISEDMDSETERAESCDAILVHETQPQSETEVDAQKQCHSRGRGRGRVGNGIADSRAGIANADFRVDIGNADFEVGNANVGSLPLWGFHREPRSVKTEGAASEALGFFLLFLTLEPALSMPTLESALAMPALK</sequence>
<feature type="compositionally biased region" description="Polar residues" evidence="1">
    <location>
        <begin position="559"/>
        <end position="570"/>
    </location>
</feature>
<dbReference type="Pfam" id="PF10536">
    <property type="entry name" value="PMD"/>
    <property type="match status" value="2"/>
</dbReference>
<dbReference type="InterPro" id="IPR044824">
    <property type="entry name" value="MAIN-like"/>
</dbReference>
<dbReference type="Proteomes" id="UP000652761">
    <property type="component" value="Unassembled WGS sequence"/>
</dbReference>
<evidence type="ECO:0000313" key="3">
    <source>
        <dbReference type="EMBL" id="MQL79510.1"/>
    </source>
</evidence>
<dbReference type="EMBL" id="NMUH01000459">
    <property type="protein sequence ID" value="MQL79510.1"/>
    <property type="molecule type" value="Genomic_DNA"/>
</dbReference>
<dbReference type="PANTHER" id="PTHR46033:SF62">
    <property type="entry name" value="AMINOTRANSFERASE-LIKE PLANT MOBILE DOMAIN-CONTAINING PROTEIN"/>
    <property type="match status" value="1"/>
</dbReference>
<name>A0A843UC54_COLES</name>
<comment type="caution">
    <text evidence="3">The sequence shown here is derived from an EMBL/GenBank/DDBJ whole genome shotgun (WGS) entry which is preliminary data.</text>
</comment>
<feature type="region of interest" description="Disordered" evidence="1">
    <location>
        <begin position="603"/>
        <end position="627"/>
    </location>
</feature>
<feature type="region of interest" description="Disordered" evidence="1">
    <location>
        <begin position="533"/>
        <end position="572"/>
    </location>
</feature>
<evidence type="ECO:0000313" key="4">
    <source>
        <dbReference type="Proteomes" id="UP000652761"/>
    </source>
</evidence>
<evidence type="ECO:0000259" key="2">
    <source>
        <dbReference type="Pfam" id="PF10536"/>
    </source>
</evidence>
<organism evidence="3 4">
    <name type="scientific">Colocasia esculenta</name>
    <name type="common">Wild taro</name>
    <name type="synonym">Arum esculentum</name>
    <dbReference type="NCBI Taxonomy" id="4460"/>
    <lineage>
        <taxon>Eukaryota</taxon>
        <taxon>Viridiplantae</taxon>
        <taxon>Streptophyta</taxon>
        <taxon>Embryophyta</taxon>
        <taxon>Tracheophyta</taxon>
        <taxon>Spermatophyta</taxon>
        <taxon>Magnoliopsida</taxon>
        <taxon>Liliopsida</taxon>
        <taxon>Araceae</taxon>
        <taxon>Aroideae</taxon>
        <taxon>Colocasieae</taxon>
        <taxon>Colocasia</taxon>
    </lineage>
</organism>
<keyword evidence="4" id="KW-1185">Reference proteome</keyword>
<gene>
    <name evidence="3" type="ORF">Taro_011952</name>
</gene>
<dbReference type="PROSITE" id="PS51257">
    <property type="entry name" value="PROKAR_LIPOPROTEIN"/>
    <property type="match status" value="1"/>
</dbReference>